<feature type="transmembrane region" description="Helical" evidence="11">
    <location>
        <begin position="26"/>
        <end position="49"/>
    </location>
</feature>
<name>A0A3B0ZGV3_9ZZZZ</name>
<dbReference type="GO" id="GO:0015627">
    <property type="term" value="C:type II protein secretion system complex"/>
    <property type="evidence" value="ECO:0007669"/>
    <property type="project" value="InterPro"/>
</dbReference>
<evidence type="ECO:0000256" key="11">
    <source>
        <dbReference type="SAM" id="Phobius"/>
    </source>
</evidence>
<evidence type="ECO:0000256" key="10">
    <source>
        <dbReference type="SAM" id="MobiDB-lite"/>
    </source>
</evidence>
<keyword evidence="8 11" id="KW-0472">Membrane</keyword>
<evidence type="ECO:0000256" key="4">
    <source>
        <dbReference type="ARBA" id="ARBA00022481"/>
    </source>
</evidence>
<feature type="compositionally biased region" description="Acidic residues" evidence="10">
    <location>
        <begin position="139"/>
        <end position="154"/>
    </location>
</feature>
<dbReference type="NCBIfam" id="TIGR01708">
    <property type="entry name" value="typeII_sec_gspH"/>
    <property type="match status" value="1"/>
</dbReference>
<evidence type="ECO:0000256" key="6">
    <source>
        <dbReference type="ARBA" id="ARBA00022692"/>
    </source>
</evidence>
<keyword evidence="4" id="KW-0488">Methylation</keyword>
<sequence>MSRLNPHLSRPAYARLLKAGVNKKSFGFTLLEMLIVVFIIGIILSMATLSTGPQQYRLLKEEAQRITTLMSLARQESILEAQELAFALNDKTYQFQVFDGKTWLSLADDEVLRERQLPSNMVLEVNLYGETITFTSDNSETDDGDTESEEEEDENRIRILFLSSGEVTPFELFLRYDDQDQGLLVKGDMMGNFTIIEEDEL</sequence>
<keyword evidence="3" id="KW-1003">Cell membrane</keyword>
<keyword evidence="5" id="KW-0997">Cell inner membrane</keyword>
<dbReference type="SUPFAM" id="SSF54523">
    <property type="entry name" value="Pili subunits"/>
    <property type="match status" value="1"/>
</dbReference>
<keyword evidence="7 11" id="KW-1133">Transmembrane helix</keyword>
<dbReference type="Gene3D" id="3.55.40.10">
    <property type="entry name" value="minor pseudopilin epsh domain"/>
    <property type="match status" value="1"/>
</dbReference>
<proteinExistence type="predicted"/>
<dbReference type="NCBIfam" id="TIGR02532">
    <property type="entry name" value="IV_pilin_GFxxxE"/>
    <property type="match status" value="1"/>
</dbReference>
<comment type="subcellular location">
    <subcellularLocation>
        <location evidence="1">Cell inner membrane</location>
        <topology evidence="1">Single-pass membrane protein</topology>
    </subcellularLocation>
</comment>
<organism evidence="13">
    <name type="scientific">hydrothermal vent metagenome</name>
    <dbReference type="NCBI Taxonomy" id="652676"/>
    <lineage>
        <taxon>unclassified sequences</taxon>
        <taxon>metagenomes</taxon>
        <taxon>ecological metagenomes</taxon>
    </lineage>
</organism>
<evidence type="ECO:0000256" key="7">
    <source>
        <dbReference type="ARBA" id="ARBA00022989"/>
    </source>
</evidence>
<evidence type="ECO:0000256" key="9">
    <source>
        <dbReference type="ARBA" id="ARBA00030775"/>
    </source>
</evidence>
<evidence type="ECO:0000256" key="5">
    <source>
        <dbReference type="ARBA" id="ARBA00022519"/>
    </source>
</evidence>
<evidence type="ECO:0000256" key="1">
    <source>
        <dbReference type="ARBA" id="ARBA00004377"/>
    </source>
</evidence>
<keyword evidence="6 11" id="KW-0812">Transmembrane</keyword>
<evidence type="ECO:0000313" key="13">
    <source>
        <dbReference type="EMBL" id="VAW87463.1"/>
    </source>
</evidence>
<evidence type="ECO:0000259" key="12">
    <source>
        <dbReference type="Pfam" id="PF12019"/>
    </source>
</evidence>
<dbReference type="InterPro" id="IPR022346">
    <property type="entry name" value="T2SS_GspH"/>
</dbReference>
<dbReference type="InterPro" id="IPR045584">
    <property type="entry name" value="Pilin-like"/>
</dbReference>
<dbReference type="InterPro" id="IPR012902">
    <property type="entry name" value="N_methyl_site"/>
</dbReference>
<dbReference type="GO" id="GO:0005886">
    <property type="term" value="C:plasma membrane"/>
    <property type="evidence" value="ECO:0007669"/>
    <property type="project" value="UniProtKB-SubCell"/>
</dbReference>
<feature type="domain" description="General secretion pathway GspH" evidence="12">
    <location>
        <begin position="62"/>
        <end position="175"/>
    </location>
</feature>
<dbReference type="Pfam" id="PF12019">
    <property type="entry name" value="GspH"/>
    <property type="match status" value="1"/>
</dbReference>
<dbReference type="Pfam" id="PF07963">
    <property type="entry name" value="N_methyl"/>
    <property type="match status" value="1"/>
</dbReference>
<reference evidence="13" key="1">
    <citation type="submission" date="2018-06" db="EMBL/GenBank/DDBJ databases">
        <authorList>
            <person name="Zhirakovskaya E."/>
        </authorList>
    </citation>
    <scope>NUCLEOTIDE SEQUENCE</scope>
</reference>
<evidence type="ECO:0000256" key="3">
    <source>
        <dbReference type="ARBA" id="ARBA00022475"/>
    </source>
</evidence>
<dbReference type="InterPro" id="IPR002416">
    <property type="entry name" value="T2SS_protein-GspH"/>
</dbReference>
<evidence type="ECO:0000256" key="2">
    <source>
        <dbReference type="ARBA" id="ARBA00021549"/>
    </source>
</evidence>
<feature type="region of interest" description="Disordered" evidence="10">
    <location>
        <begin position="134"/>
        <end position="154"/>
    </location>
</feature>
<evidence type="ECO:0000256" key="8">
    <source>
        <dbReference type="ARBA" id="ARBA00023136"/>
    </source>
</evidence>
<protein>
    <recommendedName>
        <fullName evidence="2">Type II secretion system protein H</fullName>
    </recommendedName>
    <alternativeName>
        <fullName evidence="9">General secretion pathway protein H</fullName>
    </alternativeName>
</protein>
<gene>
    <name evidence="13" type="ORF">MNBD_GAMMA16-1823</name>
</gene>
<dbReference type="EMBL" id="UOFO01000123">
    <property type="protein sequence ID" value="VAW87463.1"/>
    <property type="molecule type" value="Genomic_DNA"/>
</dbReference>
<dbReference type="InterPro" id="IPR049875">
    <property type="entry name" value="TypeII_GspH"/>
</dbReference>
<accession>A0A3B0ZGV3</accession>
<dbReference type="GO" id="GO:0015628">
    <property type="term" value="P:protein secretion by the type II secretion system"/>
    <property type="evidence" value="ECO:0007669"/>
    <property type="project" value="InterPro"/>
</dbReference>
<dbReference type="AlphaFoldDB" id="A0A3B0ZGV3"/>
<dbReference type="PRINTS" id="PR00885">
    <property type="entry name" value="BCTERIALGSPH"/>
</dbReference>